<dbReference type="PANTHER" id="PTHR42794">
    <property type="entry name" value="HEMIN IMPORT ATP-BINDING PROTEIN HMUV"/>
    <property type="match status" value="1"/>
</dbReference>
<evidence type="ECO:0000259" key="7">
    <source>
        <dbReference type="PROSITE" id="PS50893"/>
    </source>
</evidence>
<dbReference type="AlphaFoldDB" id="A0AA52HBP9"/>
<dbReference type="FunFam" id="3.40.50.300:FF:000134">
    <property type="entry name" value="Iron-enterobactin ABC transporter ATP-binding protein"/>
    <property type="match status" value="1"/>
</dbReference>
<dbReference type="Gene3D" id="3.40.50.300">
    <property type="entry name" value="P-loop containing nucleotide triphosphate hydrolases"/>
    <property type="match status" value="1"/>
</dbReference>
<protein>
    <submittedName>
        <fullName evidence="8">ABC transporter ATP-binding protein</fullName>
    </submittedName>
</protein>
<accession>A0AA52HBP9</accession>
<dbReference type="SUPFAM" id="SSF52540">
    <property type="entry name" value="P-loop containing nucleoside triphosphate hydrolases"/>
    <property type="match status" value="1"/>
</dbReference>
<evidence type="ECO:0000256" key="4">
    <source>
        <dbReference type="ARBA" id="ARBA00022840"/>
    </source>
</evidence>
<evidence type="ECO:0000256" key="1">
    <source>
        <dbReference type="ARBA" id="ARBA00005417"/>
    </source>
</evidence>
<evidence type="ECO:0000256" key="5">
    <source>
        <dbReference type="ARBA" id="ARBA00022967"/>
    </source>
</evidence>
<keyword evidence="5" id="KW-1278">Translocase</keyword>
<keyword evidence="2" id="KW-0813">Transport</keyword>
<dbReference type="InterPro" id="IPR003593">
    <property type="entry name" value="AAA+_ATPase"/>
</dbReference>
<evidence type="ECO:0000256" key="3">
    <source>
        <dbReference type="ARBA" id="ARBA00022741"/>
    </source>
</evidence>
<dbReference type="Proteomes" id="UP001268683">
    <property type="component" value="Chromosome"/>
</dbReference>
<dbReference type="EMBL" id="CP123872">
    <property type="protein sequence ID" value="WND03980.1"/>
    <property type="molecule type" value="Genomic_DNA"/>
</dbReference>
<dbReference type="PROSITE" id="PS50893">
    <property type="entry name" value="ABC_TRANSPORTER_2"/>
    <property type="match status" value="1"/>
</dbReference>
<dbReference type="PANTHER" id="PTHR42794:SF1">
    <property type="entry name" value="HEMIN IMPORT ATP-BINDING PROTEIN HMUV"/>
    <property type="match status" value="1"/>
</dbReference>
<reference evidence="8" key="1">
    <citation type="submission" date="2023-04" db="EMBL/GenBank/DDBJ databases">
        <title>Complete genome sequence of Temperatibacter marinus.</title>
        <authorList>
            <person name="Rong J.-C."/>
            <person name="Yi M.-L."/>
            <person name="Zhao Q."/>
        </authorList>
    </citation>
    <scope>NUCLEOTIDE SEQUENCE</scope>
    <source>
        <strain evidence="8">NBRC 110045</strain>
    </source>
</reference>
<dbReference type="KEGG" id="tmk:QGN29_06280"/>
<dbReference type="GO" id="GO:0005524">
    <property type="term" value="F:ATP binding"/>
    <property type="evidence" value="ECO:0007669"/>
    <property type="project" value="UniProtKB-KW"/>
</dbReference>
<keyword evidence="9" id="KW-1185">Reference proteome</keyword>
<dbReference type="GO" id="GO:0016887">
    <property type="term" value="F:ATP hydrolysis activity"/>
    <property type="evidence" value="ECO:0007669"/>
    <property type="project" value="InterPro"/>
</dbReference>
<feature type="domain" description="ABC transporter" evidence="7">
    <location>
        <begin position="2"/>
        <end position="232"/>
    </location>
</feature>
<sequence>MITVQNLSVSVNNTVLLKNISLEIPAGKLIALVGPNGAGKTSLMKTLIGLHDFEGTIKINSVPLDAVDPEHRAKKIAYMPQGTTIHWPMTVENIVALGRYPHGMTEQKDKSIITDALETVGITALKDRIVTTLSGGERALTLLARTLATKADCLLIDEPTASLDPRHQLDVMAVFRRLTDQGKTIIVILHDLHLAQRFADRLILLDQGRLISSGPASKALSAHNLKQVYGLIEGTDGFEAVDS</sequence>
<evidence type="ECO:0000313" key="9">
    <source>
        <dbReference type="Proteomes" id="UP001268683"/>
    </source>
</evidence>
<evidence type="ECO:0000256" key="2">
    <source>
        <dbReference type="ARBA" id="ARBA00022448"/>
    </source>
</evidence>
<dbReference type="InterPro" id="IPR003439">
    <property type="entry name" value="ABC_transporter-like_ATP-bd"/>
</dbReference>
<name>A0AA52HBP9_9PROT</name>
<dbReference type="Pfam" id="PF00005">
    <property type="entry name" value="ABC_tran"/>
    <property type="match status" value="1"/>
</dbReference>
<evidence type="ECO:0000256" key="6">
    <source>
        <dbReference type="ARBA" id="ARBA00037066"/>
    </source>
</evidence>
<dbReference type="SMART" id="SM00382">
    <property type="entry name" value="AAA"/>
    <property type="match status" value="1"/>
</dbReference>
<comment type="similarity">
    <text evidence="1">Belongs to the ABC transporter superfamily.</text>
</comment>
<gene>
    <name evidence="8" type="ORF">QGN29_06280</name>
</gene>
<proteinExistence type="inferred from homology"/>
<dbReference type="RefSeq" id="WP_310799844.1">
    <property type="nucleotide sequence ID" value="NZ_CP123872.1"/>
</dbReference>
<organism evidence="8 9">
    <name type="scientific">Temperatibacter marinus</name>
    <dbReference type="NCBI Taxonomy" id="1456591"/>
    <lineage>
        <taxon>Bacteria</taxon>
        <taxon>Pseudomonadati</taxon>
        <taxon>Pseudomonadota</taxon>
        <taxon>Alphaproteobacteria</taxon>
        <taxon>Kordiimonadales</taxon>
        <taxon>Temperatibacteraceae</taxon>
        <taxon>Temperatibacter</taxon>
    </lineage>
</organism>
<keyword evidence="3" id="KW-0547">Nucleotide-binding</keyword>
<comment type="function">
    <text evidence="6">Part of the ABC transporter complex HmuTUV involved in hemin import. Responsible for energy coupling to the transport system.</text>
</comment>
<dbReference type="InterPro" id="IPR027417">
    <property type="entry name" value="P-loop_NTPase"/>
</dbReference>
<evidence type="ECO:0000313" key="8">
    <source>
        <dbReference type="EMBL" id="WND03980.1"/>
    </source>
</evidence>
<keyword evidence="4 8" id="KW-0067">ATP-binding</keyword>